<dbReference type="Pfam" id="PF07589">
    <property type="entry name" value="PEP-CTERM"/>
    <property type="match status" value="1"/>
</dbReference>
<accession>A0A537JKY0</accession>
<dbReference type="AlphaFoldDB" id="A0A537JKY0"/>
<evidence type="ECO:0000313" key="4">
    <source>
        <dbReference type="Proteomes" id="UP000320048"/>
    </source>
</evidence>
<evidence type="ECO:0000313" key="3">
    <source>
        <dbReference type="EMBL" id="TMI84211.1"/>
    </source>
</evidence>
<feature type="domain" description="Ice-binding protein C-terminal" evidence="2">
    <location>
        <begin position="204"/>
        <end position="227"/>
    </location>
</feature>
<keyword evidence="1" id="KW-0732">Signal</keyword>
<gene>
    <name evidence="3" type="ORF">E6H04_01665</name>
</gene>
<dbReference type="InterPro" id="IPR013424">
    <property type="entry name" value="Ice-binding_C"/>
</dbReference>
<sequence>MTFRLLVATLVVGAALLIAPALAAASPVTFELSNCGEIIGPPGFSCPNNTGRSTLTYQSGGLTMTAYGYLINSLTGTNLYVKQAGAGETGLGVTAETNHEINSQYLVDLDVSNLVAHGITHGDLVLQSVQNNPNEHYDVCVESVAGHIPTNATCRSGSGGISDTLTLTNIGPWDATNHFIAVTTGGTGNILIASSLEVIPTSRTVPEPGTVALFSTGVIGLALIRRRLRG</sequence>
<feature type="chain" id="PRO_5022228708" evidence="1">
    <location>
        <begin position="24"/>
        <end position="230"/>
    </location>
</feature>
<reference evidence="3 4" key="1">
    <citation type="journal article" date="2019" name="Nat. Microbiol.">
        <title>Mediterranean grassland soil C-N compound turnover is dependent on rainfall and depth, and is mediated by genomically divergent microorganisms.</title>
        <authorList>
            <person name="Diamond S."/>
            <person name="Andeer P.F."/>
            <person name="Li Z."/>
            <person name="Crits-Christoph A."/>
            <person name="Burstein D."/>
            <person name="Anantharaman K."/>
            <person name="Lane K.R."/>
            <person name="Thomas B.C."/>
            <person name="Pan C."/>
            <person name="Northen T.R."/>
            <person name="Banfield J.F."/>
        </authorList>
    </citation>
    <scope>NUCLEOTIDE SEQUENCE [LARGE SCALE GENOMIC DNA]</scope>
    <source>
        <strain evidence="3">NP_7</strain>
    </source>
</reference>
<proteinExistence type="predicted"/>
<feature type="signal peptide" evidence="1">
    <location>
        <begin position="1"/>
        <end position="23"/>
    </location>
</feature>
<dbReference type="EMBL" id="VBAO01000042">
    <property type="protein sequence ID" value="TMI84211.1"/>
    <property type="molecule type" value="Genomic_DNA"/>
</dbReference>
<evidence type="ECO:0000259" key="2">
    <source>
        <dbReference type="Pfam" id="PF07589"/>
    </source>
</evidence>
<protein>
    <submittedName>
        <fullName evidence="3">PEP-CTERM sorting domain-containing protein</fullName>
    </submittedName>
</protein>
<dbReference type="NCBIfam" id="TIGR02595">
    <property type="entry name" value="PEP_CTERM"/>
    <property type="match status" value="1"/>
</dbReference>
<comment type="caution">
    <text evidence="3">The sequence shown here is derived from an EMBL/GenBank/DDBJ whole genome shotgun (WGS) entry which is preliminary data.</text>
</comment>
<organism evidence="3 4">
    <name type="scientific">Candidatus Segetimicrobium genomatis</name>
    <dbReference type="NCBI Taxonomy" id="2569760"/>
    <lineage>
        <taxon>Bacteria</taxon>
        <taxon>Bacillati</taxon>
        <taxon>Candidatus Sysuimicrobiota</taxon>
        <taxon>Candidatus Sysuimicrobiia</taxon>
        <taxon>Candidatus Sysuimicrobiales</taxon>
        <taxon>Candidatus Segetimicrobiaceae</taxon>
        <taxon>Candidatus Segetimicrobium</taxon>
    </lineage>
</organism>
<evidence type="ECO:0000256" key="1">
    <source>
        <dbReference type="SAM" id="SignalP"/>
    </source>
</evidence>
<name>A0A537JKY0_9BACT</name>
<dbReference type="Proteomes" id="UP000320048">
    <property type="component" value="Unassembled WGS sequence"/>
</dbReference>